<dbReference type="STRING" id="1716141.STSP_42220"/>
<feature type="domain" description="Cupin type-2" evidence="2">
    <location>
        <begin position="66"/>
        <end position="135"/>
    </location>
</feature>
<dbReference type="SUPFAM" id="SSF51182">
    <property type="entry name" value="RmlC-like cupins"/>
    <property type="match status" value="1"/>
</dbReference>
<evidence type="ECO:0000313" key="3">
    <source>
        <dbReference type="EMBL" id="OAH12544.1"/>
    </source>
</evidence>
<evidence type="ECO:0000313" key="4">
    <source>
        <dbReference type="Proteomes" id="UP000077381"/>
    </source>
</evidence>
<dbReference type="RefSeq" id="WP_067280099.1">
    <property type="nucleotide sequence ID" value="NZ_LOHS01000089.1"/>
</dbReference>
<dbReference type="AlphaFoldDB" id="A0A177HQP8"/>
<dbReference type="OrthoDB" id="129561at2"/>
<protein>
    <submittedName>
        <fullName evidence="3">Cupin domain protein</fullName>
    </submittedName>
</protein>
<dbReference type="InterPro" id="IPR013096">
    <property type="entry name" value="Cupin_2"/>
</dbReference>
<keyword evidence="4" id="KW-1185">Reference proteome</keyword>
<accession>A0A177HQP8</accession>
<dbReference type="Proteomes" id="UP000077381">
    <property type="component" value="Unassembled WGS sequence"/>
</dbReference>
<name>A0A177HQP8_9ACTN</name>
<dbReference type="Gene3D" id="2.60.120.10">
    <property type="entry name" value="Jelly Rolls"/>
    <property type="match status" value="1"/>
</dbReference>
<proteinExistence type="predicted"/>
<reference evidence="3 4" key="1">
    <citation type="submission" date="2015-12" db="EMBL/GenBank/DDBJ databases">
        <title>Genome sequence of Streptomyces sp. G25.</title>
        <authorList>
            <person name="Poehlein A."/>
            <person name="Roettig A."/>
            <person name="Hiessl S."/>
            <person name="Hauschild P."/>
            <person name="Schauer J."/>
            <person name="Madkour M.H."/>
            <person name="Al-Ansari A.M."/>
            <person name="Almakishah N.H."/>
            <person name="Steinbuechel A."/>
            <person name="Daniel R."/>
        </authorList>
    </citation>
    <scope>NUCLEOTIDE SEQUENCE [LARGE SCALE GENOMIC DNA]</scope>
    <source>
        <strain evidence="4">G25(2015)</strain>
    </source>
</reference>
<organism evidence="3 4">
    <name type="scientific">Streptomyces jeddahensis</name>
    <dbReference type="NCBI Taxonomy" id="1716141"/>
    <lineage>
        <taxon>Bacteria</taxon>
        <taxon>Bacillati</taxon>
        <taxon>Actinomycetota</taxon>
        <taxon>Actinomycetes</taxon>
        <taxon>Kitasatosporales</taxon>
        <taxon>Streptomycetaceae</taxon>
        <taxon>Streptomyces</taxon>
    </lineage>
</organism>
<comment type="caution">
    <text evidence="3">The sequence shown here is derived from an EMBL/GenBank/DDBJ whole genome shotgun (WGS) entry which is preliminary data.</text>
</comment>
<evidence type="ECO:0000256" key="1">
    <source>
        <dbReference type="SAM" id="SignalP"/>
    </source>
</evidence>
<gene>
    <name evidence="3" type="ORF">STSP_42220</name>
</gene>
<evidence type="ECO:0000259" key="2">
    <source>
        <dbReference type="Pfam" id="PF07883"/>
    </source>
</evidence>
<sequence>MRRTGSGVRKACVVTGCVAALAVGPSSALATPGTGVSGTILATGTSAGTLKIEPPKGRADVVVRTITIEPGGSTGWHYHLGQLIAVVKSGTLTRTMDDCSVESSTAGTAFIEPSGPGHVHIGRNLGTEPVVLYVTYLLPKGSPLSVDADAPQCAQAQAG</sequence>
<dbReference type="InterPro" id="IPR011051">
    <property type="entry name" value="RmlC_Cupin_sf"/>
</dbReference>
<feature type="signal peptide" evidence="1">
    <location>
        <begin position="1"/>
        <end position="30"/>
    </location>
</feature>
<dbReference type="EMBL" id="LOHS01000089">
    <property type="protein sequence ID" value="OAH12544.1"/>
    <property type="molecule type" value="Genomic_DNA"/>
</dbReference>
<dbReference type="PATRIC" id="fig|1716141.3.peg.4445"/>
<feature type="chain" id="PRO_5008063090" evidence="1">
    <location>
        <begin position="31"/>
        <end position="159"/>
    </location>
</feature>
<keyword evidence="1" id="KW-0732">Signal</keyword>
<dbReference type="InterPro" id="IPR014710">
    <property type="entry name" value="RmlC-like_jellyroll"/>
</dbReference>
<dbReference type="Pfam" id="PF07883">
    <property type="entry name" value="Cupin_2"/>
    <property type="match status" value="1"/>
</dbReference>